<dbReference type="AlphaFoldDB" id="A0A0V1AMU7"/>
<protein>
    <submittedName>
        <fullName evidence="2">Uncharacterized protein</fullName>
    </submittedName>
</protein>
<organism evidence="2 3">
    <name type="scientific">Trichinella spiralis</name>
    <name type="common">Trichina worm</name>
    <dbReference type="NCBI Taxonomy" id="6334"/>
    <lineage>
        <taxon>Eukaryota</taxon>
        <taxon>Metazoa</taxon>
        <taxon>Ecdysozoa</taxon>
        <taxon>Nematoda</taxon>
        <taxon>Enoplea</taxon>
        <taxon>Dorylaimia</taxon>
        <taxon>Trichinellida</taxon>
        <taxon>Trichinellidae</taxon>
        <taxon>Trichinella</taxon>
    </lineage>
</organism>
<comment type="caution">
    <text evidence="2">The sequence shown here is derived from an EMBL/GenBank/DDBJ whole genome shotgun (WGS) entry which is preliminary data.</text>
</comment>
<gene>
    <name evidence="2" type="ORF">T01_9837</name>
    <name evidence="1" type="ORF">T01_9896</name>
</gene>
<evidence type="ECO:0000313" key="1">
    <source>
        <dbReference type="EMBL" id="KRY26111.1"/>
    </source>
</evidence>
<dbReference type="InParanoid" id="A0A0V1AMU7"/>
<dbReference type="EMBL" id="JYDH01000566">
    <property type="protein sequence ID" value="KRY26111.1"/>
    <property type="molecule type" value="Genomic_DNA"/>
</dbReference>
<dbReference type="Proteomes" id="UP000054776">
    <property type="component" value="Unassembled WGS sequence"/>
</dbReference>
<keyword evidence="3" id="KW-1185">Reference proteome</keyword>
<dbReference type="EMBL" id="JYDH01000562">
    <property type="protein sequence ID" value="KRY26119.1"/>
    <property type="molecule type" value="Genomic_DNA"/>
</dbReference>
<evidence type="ECO:0000313" key="2">
    <source>
        <dbReference type="EMBL" id="KRY26119.1"/>
    </source>
</evidence>
<sequence>MSTGGFVRAITFSVWIPPAPVHAFPDHHRSAAVYLKNNNHYRSARCQQRTTVTCFRIFKYPSAYGSFNVLFCLRRLEKYSSYTLDSVLYTSITGALVTEFFVTC</sequence>
<evidence type="ECO:0000313" key="3">
    <source>
        <dbReference type="Proteomes" id="UP000054776"/>
    </source>
</evidence>
<name>A0A0V1AMU7_TRISP</name>
<proteinExistence type="predicted"/>
<accession>A0A0V1AMU7</accession>
<reference evidence="2 3" key="1">
    <citation type="submission" date="2015-01" db="EMBL/GenBank/DDBJ databases">
        <title>Evolution of Trichinella species and genotypes.</title>
        <authorList>
            <person name="Korhonen P.K."/>
            <person name="Edoardo P."/>
            <person name="Giuseppe L.R."/>
            <person name="Gasser R.B."/>
        </authorList>
    </citation>
    <scope>NUCLEOTIDE SEQUENCE [LARGE SCALE GENOMIC DNA]</scope>
    <source>
        <strain evidence="2">ISS3</strain>
    </source>
</reference>
<dbReference type="OrthoDB" id="5922878at2759"/>